<dbReference type="Pfam" id="PF13407">
    <property type="entry name" value="Peripla_BP_4"/>
    <property type="match status" value="1"/>
</dbReference>
<keyword evidence="7" id="KW-1185">Reference proteome</keyword>
<dbReference type="PANTHER" id="PTHR46847">
    <property type="entry name" value="D-ALLOSE-BINDING PERIPLASMIC PROTEIN-RELATED"/>
    <property type="match status" value="1"/>
</dbReference>
<accession>A0ABW0NSV1</accession>
<evidence type="ECO:0000256" key="2">
    <source>
        <dbReference type="ARBA" id="ARBA00007639"/>
    </source>
</evidence>
<organism evidence="6 7">
    <name type="scientific">Lysinimonas soli</name>
    <dbReference type="NCBI Taxonomy" id="1074233"/>
    <lineage>
        <taxon>Bacteria</taxon>
        <taxon>Bacillati</taxon>
        <taxon>Actinomycetota</taxon>
        <taxon>Actinomycetes</taxon>
        <taxon>Micrococcales</taxon>
        <taxon>Microbacteriaceae</taxon>
        <taxon>Lysinimonas</taxon>
    </lineage>
</organism>
<feature type="chain" id="PRO_5046281147" evidence="4">
    <location>
        <begin position="29"/>
        <end position="380"/>
    </location>
</feature>
<keyword evidence="3 4" id="KW-0732">Signal</keyword>
<evidence type="ECO:0000259" key="5">
    <source>
        <dbReference type="Pfam" id="PF13407"/>
    </source>
</evidence>
<proteinExistence type="inferred from homology"/>
<dbReference type="Gene3D" id="3.40.50.2300">
    <property type="match status" value="2"/>
</dbReference>
<dbReference type="RefSeq" id="WP_386740328.1">
    <property type="nucleotide sequence ID" value="NZ_JBHSMG010000002.1"/>
</dbReference>
<dbReference type="InterPro" id="IPR025997">
    <property type="entry name" value="SBP_2_dom"/>
</dbReference>
<evidence type="ECO:0000256" key="4">
    <source>
        <dbReference type="SAM" id="SignalP"/>
    </source>
</evidence>
<feature type="signal peptide" evidence="4">
    <location>
        <begin position="1"/>
        <end position="28"/>
    </location>
</feature>
<evidence type="ECO:0000256" key="1">
    <source>
        <dbReference type="ARBA" id="ARBA00004196"/>
    </source>
</evidence>
<comment type="caution">
    <text evidence="6">The sequence shown here is derived from an EMBL/GenBank/DDBJ whole genome shotgun (WGS) entry which is preliminary data.</text>
</comment>
<dbReference type="Proteomes" id="UP001596039">
    <property type="component" value="Unassembled WGS sequence"/>
</dbReference>
<evidence type="ECO:0000313" key="7">
    <source>
        <dbReference type="Proteomes" id="UP001596039"/>
    </source>
</evidence>
<reference evidence="7" key="1">
    <citation type="journal article" date="2019" name="Int. J. Syst. Evol. Microbiol.">
        <title>The Global Catalogue of Microorganisms (GCM) 10K type strain sequencing project: providing services to taxonomists for standard genome sequencing and annotation.</title>
        <authorList>
            <consortium name="The Broad Institute Genomics Platform"/>
            <consortium name="The Broad Institute Genome Sequencing Center for Infectious Disease"/>
            <person name="Wu L."/>
            <person name="Ma J."/>
        </authorList>
    </citation>
    <scope>NUCLEOTIDE SEQUENCE [LARGE SCALE GENOMIC DNA]</scope>
    <source>
        <strain evidence="7">CGMCC 4.6997</strain>
    </source>
</reference>
<feature type="domain" description="Periplasmic binding protein" evidence="5">
    <location>
        <begin position="45"/>
        <end position="294"/>
    </location>
</feature>
<dbReference type="PROSITE" id="PS51257">
    <property type="entry name" value="PROKAR_LIPOPROTEIN"/>
    <property type="match status" value="1"/>
</dbReference>
<dbReference type="EMBL" id="JBHSMG010000002">
    <property type="protein sequence ID" value="MFC5502639.1"/>
    <property type="molecule type" value="Genomic_DNA"/>
</dbReference>
<dbReference type="PANTHER" id="PTHR46847:SF1">
    <property type="entry name" value="D-ALLOSE-BINDING PERIPLASMIC PROTEIN-RELATED"/>
    <property type="match status" value="1"/>
</dbReference>
<dbReference type="SUPFAM" id="SSF53822">
    <property type="entry name" value="Periplasmic binding protein-like I"/>
    <property type="match status" value="1"/>
</dbReference>
<name>A0ABW0NSV1_9MICO</name>
<comment type="similarity">
    <text evidence="2">Belongs to the bacterial solute-binding protein 2 family.</text>
</comment>
<comment type="subcellular location">
    <subcellularLocation>
        <location evidence="1">Cell envelope</location>
    </subcellularLocation>
</comment>
<dbReference type="InterPro" id="IPR028082">
    <property type="entry name" value="Peripla_BP_I"/>
</dbReference>
<evidence type="ECO:0000313" key="6">
    <source>
        <dbReference type="EMBL" id="MFC5502639.1"/>
    </source>
</evidence>
<gene>
    <name evidence="6" type="ORF">ACFPJ4_10365</name>
</gene>
<protein>
    <submittedName>
        <fullName evidence="6">Sugar ABC transporter substrate-binding protein</fullName>
    </submittedName>
</protein>
<sequence length="380" mass="39130">MKQPPRVVAVLATLAAAAMLLAGCAAQSASTSSGIKGTSLKGVKFAFAIPTSAGSVYVAQSDQFVKQAKKLGATVTVYDNNGDAATMLSNAQLMVAAKPDVIVEYPSAADATDRVGQTFSTAGIPCIALNVPVKGCSFFNFDQVALAEMGAEAMAAKMKAKGWTADNTSVVIGQASTLGESVNIAVTSFYAKLSTLATGMKATKSSAITPTTTSIPGTKDLQADMGLTVDSGYSSMQTALQTIPAGNNIVVYTVSDDTTIGALRAIDAAGRTNSAMVSGYGGTEPGFEKLRAGGPWVTDQVGFFPYWGEFVLAMAVAVHDGVKTPALTAPPQVVITTDNIDTYFTPGTADLIKMPALPKESEYLVKTGILQKFGNVEGLG</sequence>
<evidence type="ECO:0000256" key="3">
    <source>
        <dbReference type="ARBA" id="ARBA00022729"/>
    </source>
</evidence>